<reference evidence="1 2" key="1">
    <citation type="submission" date="2019-06" db="EMBL/GenBank/DDBJ databases">
        <title>Sequencing the genomes of 1000 actinobacteria strains.</title>
        <authorList>
            <person name="Klenk H.-P."/>
        </authorList>
    </citation>
    <scope>NUCLEOTIDE SEQUENCE [LARGE SCALE GENOMIC DNA]</scope>
    <source>
        <strain evidence="1 2">DSM 45679</strain>
    </source>
</reference>
<organism evidence="1 2">
    <name type="scientific">Amycolatopsis cihanbeyliensis</name>
    <dbReference type="NCBI Taxonomy" id="1128664"/>
    <lineage>
        <taxon>Bacteria</taxon>
        <taxon>Bacillati</taxon>
        <taxon>Actinomycetota</taxon>
        <taxon>Actinomycetes</taxon>
        <taxon>Pseudonocardiales</taxon>
        <taxon>Pseudonocardiaceae</taxon>
        <taxon>Amycolatopsis</taxon>
    </lineage>
</organism>
<dbReference type="AlphaFoldDB" id="A0A542DES4"/>
<evidence type="ECO:0000313" key="1">
    <source>
        <dbReference type="EMBL" id="TQJ01581.1"/>
    </source>
</evidence>
<gene>
    <name evidence="1" type="ORF">FB471_1272</name>
</gene>
<protein>
    <submittedName>
        <fullName evidence="1">Uncharacterized protein</fullName>
    </submittedName>
</protein>
<keyword evidence="2" id="KW-1185">Reference proteome</keyword>
<proteinExistence type="predicted"/>
<evidence type="ECO:0000313" key="2">
    <source>
        <dbReference type="Proteomes" id="UP000320876"/>
    </source>
</evidence>
<sequence>MRTARWLLVSLDLIDGQVVRDTLAWASAAAVSAVAGRAGESTTPARERRAGLSAAGLPNDEEDLVDVPDFYEDDWDDDIWPQEPRTTYAEAIARLTSGAASRTDVKLEWNGKRGPREDARLAFLDEDGTETLARRISSAEQAITLDNIVRDAHPMPGRHALWYPQEDLIVAHLVGDYDDLITTLSRRLARLRPGTRTPIDSPLGRDVLGELASRGVLVTTDPAAAPSAPARTLRLKTASMELGTLYRRGYQHASWVAVELRGFRTSDVLDAEQVLADYGTSYLHEVARSSGVSLRLWDPSYRLTRGMTSCSDGKAPFPVRKYDPIPAALYAAGNAADRDPLERYLKFYQVLEYYMPRAADDLMKKQGVLKIEKAVTPYPTGVNDSLRAERNKLAAVIDDAVTEVQITGFLRGSHVLKTLNDQQVIRGVRTLATDPSGNPTPGRNYRQDLSERIYDIRCRIVHVKESDGGKNSDPLLPYGQEARDLGADIAVIRFLAERVLRRWAESLAHSPGRQSARPGQSQ</sequence>
<dbReference type="Proteomes" id="UP000320876">
    <property type="component" value="Unassembled WGS sequence"/>
</dbReference>
<name>A0A542DES4_AMYCI</name>
<accession>A0A542DES4</accession>
<dbReference type="EMBL" id="VFML01000001">
    <property type="protein sequence ID" value="TQJ01581.1"/>
    <property type="molecule type" value="Genomic_DNA"/>
</dbReference>
<comment type="caution">
    <text evidence="1">The sequence shown here is derived from an EMBL/GenBank/DDBJ whole genome shotgun (WGS) entry which is preliminary data.</text>
</comment>